<keyword evidence="5" id="KW-0479">Metal-binding</keyword>
<feature type="domain" description="Topoisomerase 6 subunit A/Spo11 TOPRIM" evidence="14">
    <location>
        <begin position="193"/>
        <end position="322"/>
    </location>
</feature>
<dbReference type="Gene3D" id="3.40.1360.10">
    <property type="match status" value="1"/>
</dbReference>
<dbReference type="EC" id="5.6.2.2" evidence="4"/>
<dbReference type="GO" id="GO:0046872">
    <property type="term" value="F:metal ion binding"/>
    <property type="evidence" value="ECO:0007669"/>
    <property type="project" value="UniProtKB-KW"/>
</dbReference>
<dbReference type="Gene3D" id="1.25.40.20">
    <property type="entry name" value="Ankyrin repeat-containing domain"/>
    <property type="match status" value="1"/>
</dbReference>
<keyword evidence="16" id="KW-1185">Reference proteome</keyword>
<feature type="repeat" description="ANK" evidence="10">
    <location>
        <begin position="544"/>
        <end position="576"/>
    </location>
</feature>
<reference evidence="15 16" key="1">
    <citation type="submission" date="2019-12" db="EMBL/GenBank/DDBJ databases">
        <title>Draft genome sequence of the ascomycete Xylaria multiplex DSM 110363.</title>
        <authorList>
            <person name="Buettner E."/>
            <person name="Kellner H."/>
        </authorList>
    </citation>
    <scope>NUCLEOTIDE SEQUENCE [LARGE SCALE GENOMIC DNA]</scope>
    <source>
        <strain evidence="15 16">DSM 110363</strain>
    </source>
</reference>
<feature type="compositionally biased region" description="Basic and acidic residues" evidence="12">
    <location>
        <begin position="614"/>
        <end position="633"/>
    </location>
</feature>
<dbReference type="AlphaFoldDB" id="A0A7C8IVH3"/>
<dbReference type="Gene3D" id="1.10.10.10">
    <property type="entry name" value="Winged helix-like DNA-binding domain superfamily/Winged helix DNA-binding domain"/>
    <property type="match status" value="1"/>
</dbReference>
<dbReference type="GO" id="GO:0003918">
    <property type="term" value="F:DNA topoisomerase type II (double strand cut, ATP-hydrolyzing) activity"/>
    <property type="evidence" value="ECO:0007669"/>
    <property type="project" value="UniProtKB-UniRule"/>
</dbReference>
<feature type="domain" description="Spo11/DNA topoisomerase VI subunit A N-terminal" evidence="13">
    <location>
        <begin position="82"/>
        <end position="142"/>
    </location>
</feature>
<dbReference type="InterPro" id="IPR002815">
    <property type="entry name" value="Spo11/TopoVI_A"/>
</dbReference>
<dbReference type="GO" id="GO:0003677">
    <property type="term" value="F:DNA binding"/>
    <property type="evidence" value="ECO:0007669"/>
    <property type="project" value="UniProtKB-UniRule"/>
</dbReference>
<evidence type="ECO:0000256" key="9">
    <source>
        <dbReference type="ARBA" id="ARBA00023235"/>
    </source>
</evidence>
<evidence type="ECO:0000256" key="10">
    <source>
        <dbReference type="PROSITE-ProRule" id="PRU00023"/>
    </source>
</evidence>
<dbReference type="Pfam" id="PF12796">
    <property type="entry name" value="Ank_2"/>
    <property type="match status" value="1"/>
</dbReference>
<dbReference type="PRINTS" id="PR01550">
    <property type="entry name" value="TOP6AFAMILY"/>
</dbReference>
<dbReference type="GO" id="GO:0005524">
    <property type="term" value="F:ATP binding"/>
    <property type="evidence" value="ECO:0007669"/>
    <property type="project" value="InterPro"/>
</dbReference>
<dbReference type="GO" id="GO:0007131">
    <property type="term" value="P:reciprocal meiotic recombination"/>
    <property type="evidence" value="ECO:0007669"/>
    <property type="project" value="TreeGrafter"/>
</dbReference>
<keyword evidence="10" id="KW-0040">ANK repeat</keyword>
<dbReference type="EMBL" id="WUBL01000014">
    <property type="protein sequence ID" value="KAF2971338.1"/>
    <property type="molecule type" value="Genomic_DNA"/>
</dbReference>
<dbReference type="CDD" id="cd00223">
    <property type="entry name" value="TOPRIM_TopoIIB_SPO"/>
    <property type="match status" value="1"/>
</dbReference>
<evidence type="ECO:0000256" key="11">
    <source>
        <dbReference type="PROSITE-ProRule" id="PRU01385"/>
    </source>
</evidence>
<dbReference type="Pfam" id="PF04406">
    <property type="entry name" value="TP6A_N"/>
    <property type="match status" value="1"/>
</dbReference>
<dbReference type="InterPro" id="IPR036078">
    <property type="entry name" value="Spo11/TopoVI_A_sf"/>
</dbReference>
<evidence type="ECO:0000256" key="6">
    <source>
        <dbReference type="ARBA" id="ARBA00022842"/>
    </source>
</evidence>
<feature type="region of interest" description="Disordered" evidence="12">
    <location>
        <begin position="605"/>
        <end position="633"/>
    </location>
</feature>
<dbReference type="SUPFAM" id="SSF48403">
    <property type="entry name" value="Ankyrin repeat"/>
    <property type="match status" value="1"/>
</dbReference>
<dbReference type="GO" id="GO:0000706">
    <property type="term" value="P:meiotic DNA double-strand break processing"/>
    <property type="evidence" value="ECO:0007669"/>
    <property type="project" value="TreeGrafter"/>
</dbReference>
<evidence type="ECO:0000256" key="4">
    <source>
        <dbReference type="ARBA" id="ARBA00012895"/>
    </source>
</evidence>
<evidence type="ECO:0000256" key="1">
    <source>
        <dbReference type="ARBA" id="ARBA00000185"/>
    </source>
</evidence>
<evidence type="ECO:0000259" key="13">
    <source>
        <dbReference type="Pfam" id="PF04406"/>
    </source>
</evidence>
<dbReference type="PROSITE" id="PS50297">
    <property type="entry name" value="ANK_REP_REGION"/>
    <property type="match status" value="1"/>
</dbReference>
<comment type="similarity">
    <text evidence="3 11">Belongs to the TOP6A family.</text>
</comment>
<dbReference type="Proteomes" id="UP000481858">
    <property type="component" value="Unassembled WGS sequence"/>
</dbReference>
<dbReference type="SMART" id="SM00248">
    <property type="entry name" value="ANK"/>
    <property type="match status" value="3"/>
</dbReference>
<comment type="catalytic activity">
    <reaction evidence="1 11">
        <text>ATP-dependent breakage, passage and rejoining of double-stranded DNA.</text>
        <dbReference type="EC" id="5.6.2.2"/>
    </reaction>
</comment>
<dbReference type="Pfam" id="PF21180">
    <property type="entry name" value="TOP6A-Spo11_Toprim"/>
    <property type="match status" value="1"/>
</dbReference>
<evidence type="ECO:0000313" key="15">
    <source>
        <dbReference type="EMBL" id="KAF2971338.1"/>
    </source>
</evidence>
<comment type="caution">
    <text evidence="15">The sequence shown here is derived from an EMBL/GenBank/DDBJ whole genome shotgun (WGS) entry which is preliminary data.</text>
</comment>
<dbReference type="PROSITE" id="PS52041">
    <property type="entry name" value="TOPO_IIB"/>
    <property type="match status" value="1"/>
</dbReference>
<dbReference type="GO" id="GO:0042138">
    <property type="term" value="P:meiotic DNA double-strand break formation"/>
    <property type="evidence" value="ECO:0007669"/>
    <property type="project" value="TreeGrafter"/>
</dbReference>
<dbReference type="InParanoid" id="A0A7C8IVH3"/>
<keyword evidence="7 11" id="KW-0799">Topoisomerase</keyword>
<evidence type="ECO:0000256" key="2">
    <source>
        <dbReference type="ARBA" id="ARBA00001946"/>
    </source>
</evidence>
<dbReference type="InterPro" id="IPR002110">
    <property type="entry name" value="Ankyrin_rpt"/>
</dbReference>
<dbReference type="PROSITE" id="PS50088">
    <property type="entry name" value="ANK_REPEAT"/>
    <property type="match status" value="1"/>
</dbReference>
<dbReference type="SUPFAM" id="SSF56726">
    <property type="entry name" value="DNA topoisomerase IV, alpha subunit"/>
    <property type="match status" value="1"/>
</dbReference>
<dbReference type="PANTHER" id="PTHR10848:SF0">
    <property type="entry name" value="MEIOTIC RECOMBINATION PROTEIN SPO11"/>
    <property type="match status" value="1"/>
</dbReference>
<protein>
    <recommendedName>
        <fullName evidence="4">DNA topoisomerase (ATP-hydrolyzing)</fullName>
        <ecNumber evidence="4">5.6.2.2</ecNumber>
    </recommendedName>
</protein>
<sequence length="633" mass="69078">MEGLSNYSSSALNSSQPHFMLHQDSRRNPQTGVTISKIEEILVANIDALKEARVLTIPLRSRRTDKVQLVRFPSSRNTEANKFTALLQILHLSHEALVAGTIITKRGIYYQNPELFRSQQYVDELVDDVAFTFGLGRDALNIVAASKGLIAGAISVTVNNGSTLYCNPDGGQGILLPNIHSISSVNIGTTKWLLVIEKEATFRGLVASRYHENSTVGPGILVTAKGYPDLSTRQFLHQLHTSFPILPMYGLVDFDPDGVKIMLTYKNGSRSLQHEENATLNRLFWIGPRSNDILGDQLRVLPSANADENSLANHTSSRRFLSPQSSISLCRAREFSPVDVTLPLKATDRRLAMRLLSATIGRDDQFIESLDYVRELQVMLVLNTKAEIQAVDEAGDLATCATPVSDTSQIWTHIQQRHWPIIIHLKDLEEAEPKKMAPSLSEEEIDDLIYLARTGDDADLTEMLQQLATRDTATAADILAAAREEQTKATCLHMAAANGHARTVTLILSYLPVPAKASVKAAAAPASEGAGSAEVAYIDVQNSFGNTALHWACLGGHLDIVKLLLSRGASPAIANDKDQIPLDLAAFNNHMHVVDHFLAQSKDLEGDNAQEGGLAKETEELDMTEDKNAGSGG</sequence>
<evidence type="ECO:0000256" key="5">
    <source>
        <dbReference type="ARBA" id="ARBA00022723"/>
    </source>
</evidence>
<dbReference type="InterPro" id="IPR036388">
    <property type="entry name" value="WH-like_DNA-bd_sf"/>
</dbReference>
<feature type="active site" description="O-(5'-phospho-DNA)-tyrosine intermediate" evidence="11">
    <location>
        <position position="110"/>
    </location>
</feature>
<dbReference type="InterPro" id="IPR034136">
    <property type="entry name" value="TOPRIM_Topo6A/Spo11"/>
</dbReference>
<comment type="cofactor">
    <cofactor evidence="2">
        <name>Mg(2+)</name>
        <dbReference type="ChEBI" id="CHEBI:18420"/>
    </cofactor>
</comment>
<evidence type="ECO:0000259" key="14">
    <source>
        <dbReference type="Pfam" id="PF21180"/>
    </source>
</evidence>
<keyword evidence="9 11" id="KW-0413">Isomerase</keyword>
<accession>A0A7C8IVH3</accession>
<dbReference type="OrthoDB" id="5377392at2759"/>
<organism evidence="15 16">
    <name type="scientific">Xylaria multiplex</name>
    <dbReference type="NCBI Taxonomy" id="323545"/>
    <lineage>
        <taxon>Eukaryota</taxon>
        <taxon>Fungi</taxon>
        <taxon>Dikarya</taxon>
        <taxon>Ascomycota</taxon>
        <taxon>Pezizomycotina</taxon>
        <taxon>Sordariomycetes</taxon>
        <taxon>Xylariomycetidae</taxon>
        <taxon>Xylariales</taxon>
        <taxon>Xylariaceae</taxon>
        <taxon>Xylaria</taxon>
    </lineage>
</organism>
<dbReference type="GO" id="GO:0000228">
    <property type="term" value="C:nuclear chromosome"/>
    <property type="evidence" value="ECO:0007669"/>
    <property type="project" value="TreeGrafter"/>
</dbReference>
<evidence type="ECO:0000256" key="12">
    <source>
        <dbReference type="SAM" id="MobiDB-lite"/>
    </source>
</evidence>
<name>A0A7C8IVH3_9PEZI</name>
<evidence type="ECO:0000256" key="8">
    <source>
        <dbReference type="ARBA" id="ARBA00023125"/>
    </source>
</evidence>
<dbReference type="InterPro" id="IPR013049">
    <property type="entry name" value="Spo11/TopoVI_A_N"/>
</dbReference>
<evidence type="ECO:0000256" key="3">
    <source>
        <dbReference type="ARBA" id="ARBA00006559"/>
    </source>
</evidence>
<dbReference type="PANTHER" id="PTHR10848">
    <property type="entry name" value="MEIOTIC RECOMBINATION PROTEIN SPO11"/>
    <property type="match status" value="1"/>
</dbReference>
<proteinExistence type="inferred from homology"/>
<evidence type="ECO:0000256" key="7">
    <source>
        <dbReference type="ARBA" id="ARBA00023029"/>
    </source>
</evidence>
<keyword evidence="6" id="KW-0460">Magnesium</keyword>
<dbReference type="InterPro" id="IPR036770">
    <property type="entry name" value="Ankyrin_rpt-contain_sf"/>
</dbReference>
<keyword evidence="8 11" id="KW-0238">DNA-binding</keyword>
<gene>
    <name evidence="15" type="ORF">GQX73_g2196</name>
</gene>
<evidence type="ECO:0000313" key="16">
    <source>
        <dbReference type="Proteomes" id="UP000481858"/>
    </source>
</evidence>